<dbReference type="GeneID" id="70251644"/>
<gene>
    <name evidence="1" type="ORF">BGW36DRAFT_434016</name>
</gene>
<evidence type="ECO:0000313" key="2">
    <source>
        <dbReference type="Proteomes" id="UP001201262"/>
    </source>
</evidence>
<comment type="caution">
    <text evidence="1">The sequence shown here is derived from an EMBL/GenBank/DDBJ whole genome shotgun (WGS) entry which is preliminary data.</text>
</comment>
<sequence>MKESIIELDYTTYKGVDQCLDMRFAAPPLGEIRLSAPQDPLQALVFKMLQISDPYASELGRISVHL</sequence>
<dbReference type="AlphaFoldDB" id="A0AAD4KCR6"/>
<dbReference type="EMBL" id="JAJTJA010000017">
    <property type="protein sequence ID" value="KAH8688718.1"/>
    <property type="molecule type" value="Genomic_DNA"/>
</dbReference>
<protein>
    <submittedName>
        <fullName evidence="1">Uncharacterized protein</fullName>
    </submittedName>
</protein>
<dbReference type="Proteomes" id="UP001201262">
    <property type="component" value="Unassembled WGS sequence"/>
</dbReference>
<organism evidence="1 2">
    <name type="scientific">Talaromyces proteolyticus</name>
    <dbReference type="NCBI Taxonomy" id="1131652"/>
    <lineage>
        <taxon>Eukaryota</taxon>
        <taxon>Fungi</taxon>
        <taxon>Dikarya</taxon>
        <taxon>Ascomycota</taxon>
        <taxon>Pezizomycotina</taxon>
        <taxon>Eurotiomycetes</taxon>
        <taxon>Eurotiomycetidae</taxon>
        <taxon>Eurotiales</taxon>
        <taxon>Trichocomaceae</taxon>
        <taxon>Talaromyces</taxon>
        <taxon>Talaromyces sect. Bacilispori</taxon>
    </lineage>
</organism>
<reference evidence="1" key="1">
    <citation type="submission" date="2021-12" db="EMBL/GenBank/DDBJ databases">
        <title>Convergent genome expansion in fungi linked to evolution of root-endophyte symbiosis.</title>
        <authorList>
            <consortium name="DOE Joint Genome Institute"/>
            <person name="Ke Y.-H."/>
            <person name="Bonito G."/>
            <person name="Liao H.-L."/>
            <person name="Looney B."/>
            <person name="Rojas-Flechas A."/>
            <person name="Nash J."/>
            <person name="Hameed K."/>
            <person name="Schadt C."/>
            <person name="Martin F."/>
            <person name="Crous P.W."/>
            <person name="Miettinen O."/>
            <person name="Magnuson J.K."/>
            <person name="Labbe J."/>
            <person name="Jacobson D."/>
            <person name="Doktycz M.J."/>
            <person name="Veneault-Fourrey C."/>
            <person name="Kuo A."/>
            <person name="Mondo S."/>
            <person name="Calhoun S."/>
            <person name="Riley R."/>
            <person name="Ohm R."/>
            <person name="LaButti K."/>
            <person name="Andreopoulos B."/>
            <person name="Pangilinan J."/>
            <person name="Nolan M."/>
            <person name="Tritt A."/>
            <person name="Clum A."/>
            <person name="Lipzen A."/>
            <person name="Daum C."/>
            <person name="Barry K."/>
            <person name="Grigoriev I.V."/>
            <person name="Vilgalys R."/>
        </authorList>
    </citation>
    <scope>NUCLEOTIDE SEQUENCE</scope>
    <source>
        <strain evidence="1">PMI_201</strain>
    </source>
</reference>
<keyword evidence="2" id="KW-1185">Reference proteome</keyword>
<proteinExistence type="predicted"/>
<name>A0AAD4KCR6_9EURO</name>
<dbReference type="RefSeq" id="XP_046065190.1">
    <property type="nucleotide sequence ID" value="XM_046221357.1"/>
</dbReference>
<accession>A0AAD4KCR6</accession>
<evidence type="ECO:0000313" key="1">
    <source>
        <dbReference type="EMBL" id="KAH8688718.1"/>
    </source>
</evidence>